<dbReference type="GO" id="GO:0016787">
    <property type="term" value="F:hydrolase activity"/>
    <property type="evidence" value="ECO:0007669"/>
    <property type="project" value="InterPro"/>
</dbReference>
<dbReference type="PANTHER" id="PTHR35563">
    <property type="entry name" value="BARREL METAL-DEPENDENT HYDROLASE, PUTATIVE (AFU_ORTHOLOGUE AFUA_1G16240)-RELATED"/>
    <property type="match status" value="1"/>
</dbReference>
<dbReference type="AlphaFoldDB" id="A0A0J1D3C6"/>
<name>A0A0J1D3C6_9BURK</name>
<dbReference type="OrthoDB" id="9787654at2"/>
<protein>
    <recommendedName>
        <fullName evidence="2">Amidohydrolase-related domain-containing protein</fullName>
    </recommendedName>
</protein>
<dbReference type="InterPro" id="IPR052358">
    <property type="entry name" value="Aro_Compnd_Degr_Hydrolases"/>
</dbReference>
<organism evidence="3 4">
    <name type="scientific">Caballeronia mineralivorans PML1(12)</name>
    <dbReference type="NCBI Taxonomy" id="908627"/>
    <lineage>
        <taxon>Bacteria</taxon>
        <taxon>Pseudomonadati</taxon>
        <taxon>Pseudomonadota</taxon>
        <taxon>Betaproteobacteria</taxon>
        <taxon>Burkholderiales</taxon>
        <taxon>Burkholderiaceae</taxon>
        <taxon>Caballeronia</taxon>
    </lineage>
</organism>
<dbReference type="PANTHER" id="PTHR35563:SF2">
    <property type="entry name" value="BARREL METAL-DEPENDENT HYDROLASE, PUTATIVE (AFU_ORTHOLOGUE AFUA_1G16240)-RELATED"/>
    <property type="match status" value="1"/>
</dbReference>
<reference evidence="3 4" key="1">
    <citation type="journal article" date="2015" name="Genome Announc.">
        <title>Draft Genome Sequence of Burkholderia sp. Strain PML1(12), an Ectomycorrhizosphere-Inhabiting Bacterium with Effective Mineral-Weathering Ability.</title>
        <authorList>
            <person name="Uroz S."/>
            <person name="Oger P."/>
        </authorList>
    </citation>
    <scope>NUCLEOTIDE SEQUENCE [LARGE SCALE GENOMIC DNA]</scope>
    <source>
        <strain evidence="4">PML1(12)</strain>
    </source>
</reference>
<proteinExistence type="predicted"/>
<dbReference type="InterPro" id="IPR006680">
    <property type="entry name" value="Amidohydro-rel"/>
</dbReference>
<dbReference type="Proteomes" id="UP000035963">
    <property type="component" value="Unassembled WGS sequence"/>
</dbReference>
<gene>
    <name evidence="3" type="ORF">EOS_05660</name>
</gene>
<dbReference type="RefSeq" id="WP_047845627.1">
    <property type="nucleotide sequence ID" value="NZ_AEJF01000051.1"/>
</dbReference>
<evidence type="ECO:0000313" key="3">
    <source>
        <dbReference type="EMBL" id="KLU27176.1"/>
    </source>
</evidence>
<evidence type="ECO:0000259" key="2">
    <source>
        <dbReference type="Pfam" id="PF04909"/>
    </source>
</evidence>
<keyword evidence="4" id="KW-1185">Reference proteome</keyword>
<feature type="domain" description="Amidohydrolase-related" evidence="2">
    <location>
        <begin position="35"/>
        <end position="293"/>
    </location>
</feature>
<accession>A0A0J1D3C6</accession>
<dbReference type="EMBL" id="AEJF01000051">
    <property type="protein sequence ID" value="KLU27176.1"/>
    <property type="molecule type" value="Genomic_DNA"/>
</dbReference>
<dbReference type="InterPro" id="IPR032466">
    <property type="entry name" value="Metal_Hydrolase"/>
</dbReference>
<sequence length="296" mass="33025">MSQEGIDESRQRRVEVPFSAGTAPPHLVMPPDATDCHHHIFDPRFPRALGRTGIWATVDDYRKLKQRLGFMRSVVVAPASYGFDNTALLDALAQLKQEARGVVVARAEVDDAQLELWHAAGVRGIRVYLEGPLKLAPAEMTELAHKIAPLGWHLQLLADRNSGLLEANEGVWRTLPCPLVLDHLAHVPQPEGVRHARMSTLKRLLDGGRTWVKLSGVYITSHEGPPHYNDVNEVARALVEAAPDRVLWGTDWPHTLAKEVKPDGAWLADQLSSWVSTAEQIKCILVDNPTRLYWTR</sequence>
<evidence type="ECO:0000256" key="1">
    <source>
        <dbReference type="SAM" id="MobiDB-lite"/>
    </source>
</evidence>
<dbReference type="Pfam" id="PF04909">
    <property type="entry name" value="Amidohydro_2"/>
    <property type="match status" value="1"/>
</dbReference>
<dbReference type="PATRIC" id="fig|908627.4.peg.1247"/>
<feature type="region of interest" description="Disordered" evidence="1">
    <location>
        <begin position="1"/>
        <end position="26"/>
    </location>
</feature>
<dbReference type="Gene3D" id="3.20.20.140">
    <property type="entry name" value="Metal-dependent hydrolases"/>
    <property type="match status" value="1"/>
</dbReference>
<dbReference type="SUPFAM" id="SSF51556">
    <property type="entry name" value="Metallo-dependent hydrolases"/>
    <property type="match status" value="1"/>
</dbReference>
<evidence type="ECO:0000313" key="4">
    <source>
        <dbReference type="Proteomes" id="UP000035963"/>
    </source>
</evidence>
<comment type="caution">
    <text evidence="3">The sequence shown here is derived from an EMBL/GenBank/DDBJ whole genome shotgun (WGS) entry which is preliminary data.</text>
</comment>